<reference evidence="1 2" key="1">
    <citation type="submission" date="2024-09" db="EMBL/GenBank/DDBJ databases">
        <title>Floridaenema gen nov. (Aerosakkonemataceae, Aerosakkonematales ord. nov., Cyanobacteria) from benthic tropical and subtropical fresh waters, with the description of four new species.</title>
        <authorList>
            <person name="Moretto J.A."/>
            <person name="Berthold D.E."/>
            <person name="Lefler F.W."/>
            <person name="Huang I.-S."/>
            <person name="Laughinghouse H. IV."/>
        </authorList>
    </citation>
    <scope>NUCLEOTIDE SEQUENCE [LARGE SCALE GENOMIC DNA]</scope>
    <source>
        <strain evidence="1 2">BLCC-F154</strain>
    </source>
</reference>
<protein>
    <submittedName>
        <fullName evidence="1">DUF1830 domain-containing protein</fullName>
    </submittedName>
</protein>
<evidence type="ECO:0000313" key="1">
    <source>
        <dbReference type="EMBL" id="MFB2936269.1"/>
    </source>
</evidence>
<keyword evidence="2" id="KW-1185">Reference proteome</keyword>
<name>A0ABV4YDL1_9CYAN</name>
<evidence type="ECO:0000313" key="2">
    <source>
        <dbReference type="Proteomes" id="UP001576776"/>
    </source>
</evidence>
<dbReference type="Proteomes" id="UP001576776">
    <property type="component" value="Unassembled WGS sequence"/>
</dbReference>
<sequence>MIETCETSLVNATEEVLCFYTNTTTEIQIIRIENNSNSKLERIVFPSEKLLFVGQPKAQLEIYTGSNGKAILSDIISCANLLVEK</sequence>
<proteinExistence type="predicted"/>
<dbReference type="InterPro" id="IPR014964">
    <property type="entry name" value="DUF1830"/>
</dbReference>
<comment type="caution">
    <text evidence="1">The sequence shown here is derived from an EMBL/GenBank/DDBJ whole genome shotgun (WGS) entry which is preliminary data.</text>
</comment>
<dbReference type="Pfam" id="PF08865">
    <property type="entry name" value="DUF1830"/>
    <property type="match status" value="1"/>
</dbReference>
<organism evidence="1 2">
    <name type="scientific">Floridaenema fluviatile BLCC-F154</name>
    <dbReference type="NCBI Taxonomy" id="3153640"/>
    <lineage>
        <taxon>Bacteria</taxon>
        <taxon>Bacillati</taxon>
        <taxon>Cyanobacteriota</taxon>
        <taxon>Cyanophyceae</taxon>
        <taxon>Oscillatoriophycideae</taxon>
        <taxon>Aerosakkonematales</taxon>
        <taxon>Aerosakkonemataceae</taxon>
        <taxon>Floridanema</taxon>
        <taxon>Floridanema fluviatile</taxon>
    </lineage>
</organism>
<dbReference type="RefSeq" id="WP_413257767.1">
    <property type="nucleotide sequence ID" value="NZ_JBHFNS010000056.1"/>
</dbReference>
<accession>A0ABV4YDL1</accession>
<dbReference type="EMBL" id="JBHFNS010000056">
    <property type="protein sequence ID" value="MFB2936269.1"/>
    <property type="molecule type" value="Genomic_DNA"/>
</dbReference>
<gene>
    <name evidence="1" type="ORF">ACE1B6_13540</name>
</gene>